<dbReference type="InterPro" id="IPR011335">
    <property type="entry name" value="Restrct_endonuc-II-like"/>
</dbReference>
<dbReference type="AlphaFoldDB" id="A0A369LFB0"/>
<organism evidence="1 2">
    <name type="scientific">Slackia isoflavoniconvertens</name>
    <dbReference type="NCBI Taxonomy" id="572010"/>
    <lineage>
        <taxon>Bacteria</taxon>
        <taxon>Bacillati</taxon>
        <taxon>Actinomycetota</taxon>
        <taxon>Coriobacteriia</taxon>
        <taxon>Eggerthellales</taxon>
        <taxon>Eggerthellaceae</taxon>
        <taxon>Slackia</taxon>
    </lineage>
</organism>
<dbReference type="Proteomes" id="UP000253975">
    <property type="component" value="Unassembled WGS sequence"/>
</dbReference>
<reference evidence="1 2" key="1">
    <citation type="journal article" date="2018" name="Elife">
        <title>Discovery and characterization of a prevalent human gut bacterial enzyme sufficient for the inactivation of a family of plant toxins.</title>
        <authorList>
            <person name="Koppel N."/>
            <person name="Bisanz J.E."/>
            <person name="Pandelia M.E."/>
            <person name="Turnbaugh P.J."/>
            <person name="Balskus E.P."/>
        </authorList>
    </citation>
    <scope>NUCLEOTIDE SEQUENCE [LARGE SCALE GENOMIC DNA]</scope>
    <source>
        <strain evidence="1 2">OB21 GAM31</strain>
    </source>
</reference>
<name>A0A369LFB0_9ACTN</name>
<protein>
    <recommendedName>
        <fullName evidence="3">DUF559 domain-containing protein</fullName>
    </recommendedName>
</protein>
<proteinExistence type="predicted"/>
<dbReference type="SUPFAM" id="SSF52980">
    <property type="entry name" value="Restriction endonuclease-like"/>
    <property type="match status" value="1"/>
</dbReference>
<sequence>MTSLLSHISAFEYWRHVGMPGFATPEPSRTTIAPPNFAVSDFDWLVNTSVLSRPLHGLTSIKHKRTNEPAVRHVAYQELPFGSVCSISPEQRIASPELTIIQIAPLMSFTELVCIICEFCGLFTINESLENPLVKRAPLTSVAKITAFCQRAKGLTGIAKTAQAVKYAHDRSRSPMETAAILLFTLPQQRGGYSLSGARLNRKITLSPKARKMAGIDRLEPDIVWPKAKSIVEYDSKAFHNQEARISNDARRKNAFTASGFRVITLTSAQLNSKTEMDKIATHIAAAAKKRVRIAKPATFYAKQKLLRMELLHCDGVHRKQHALSERAGQQVERTKTSLSWLADDDLA</sequence>
<accession>A0A369LFB0</accession>
<evidence type="ECO:0000313" key="1">
    <source>
        <dbReference type="EMBL" id="RDB57802.1"/>
    </source>
</evidence>
<gene>
    <name evidence="1" type="ORF">C1881_07425</name>
</gene>
<evidence type="ECO:0000313" key="2">
    <source>
        <dbReference type="Proteomes" id="UP000253975"/>
    </source>
</evidence>
<dbReference type="EMBL" id="PPTO01000011">
    <property type="protein sequence ID" value="RDB57802.1"/>
    <property type="molecule type" value="Genomic_DNA"/>
</dbReference>
<dbReference type="Gene3D" id="3.40.960.10">
    <property type="entry name" value="VSR Endonuclease"/>
    <property type="match status" value="1"/>
</dbReference>
<comment type="caution">
    <text evidence="1">The sequence shown here is derived from an EMBL/GenBank/DDBJ whole genome shotgun (WGS) entry which is preliminary data.</text>
</comment>
<evidence type="ECO:0008006" key="3">
    <source>
        <dbReference type="Google" id="ProtNLM"/>
    </source>
</evidence>